<dbReference type="Pfam" id="PF00356">
    <property type="entry name" value="LacI"/>
    <property type="match status" value="1"/>
</dbReference>
<protein>
    <submittedName>
        <fullName evidence="5">LacI family transcriptional regulator</fullName>
    </submittedName>
</protein>
<dbReference type="InterPro" id="IPR028082">
    <property type="entry name" value="Peripla_BP_I"/>
</dbReference>
<dbReference type="RefSeq" id="WP_212939939.1">
    <property type="nucleotide sequence ID" value="NZ_BORR01000008.1"/>
</dbReference>
<organism evidence="5 6">
    <name type="scientific">Paenibacillus antibioticophila</name>
    <dbReference type="NCBI Taxonomy" id="1274374"/>
    <lineage>
        <taxon>Bacteria</taxon>
        <taxon>Bacillati</taxon>
        <taxon>Bacillota</taxon>
        <taxon>Bacilli</taxon>
        <taxon>Bacillales</taxon>
        <taxon>Paenibacillaceae</taxon>
        <taxon>Paenibacillus</taxon>
    </lineage>
</organism>
<feature type="domain" description="HTH lacI-type" evidence="4">
    <location>
        <begin position="5"/>
        <end position="59"/>
    </location>
</feature>
<name>A0A919XR45_9BACL</name>
<evidence type="ECO:0000256" key="3">
    <source>
        <dbReference type="ARBA" id="ARBA00023163"/>
    </source>
</evidence>
<dbReference type="CDD" id="cd01392">
    <property type="entry name" value="HTH_LacI"/>
    <property type="match status" value="1"/>
</dbReference>
<dbReference type="Pfam" id="PF13377">
    <property type="entry name" value="Peripla_BP_3"/>
    <property type="match status" value="1"/>
</dbReference>
<dbReference type="InterPro" id="IPR046335">
    <property type="entry name" value="LacI/GalR-like_sensor"/>
</dbReference>
<dbReference type="PANTHER" id="PTHR30146:SF138">
    <property type="entry name" value="TRANSCRIPTIONAL REGULATORY PROTEIN"/>
    <property type="match status" value="1"/>
</dbReference>
<dbReference type="InterPro" id="IPR000843">
    <property type="entry name" value="HTH_LacI"/>
</dbReference>
<dbReference type="SUPFAM" id="SSF53822">
    <property type="entry name" value="Periplasmic binding protein-like I"/>
    <property type="match status" value="1"/>
</dbReference>
<dbReference type="Proteomes" id="UP000681162">
    <property type="component" value="Unassembled WGS sequence"/>
</dbReference>
<evidence type="ECO:0000313" key="6">
    <source>
        <dbReference type="Proteomes" id="UP000681162"/>
    </source>
</evidence>
<dbReference type="CDD" id="cd06267">
    <property type="entry name" value="PBP1_LacI_sugar_binding-like"/>
    <property type="match status" value="1"/>
</dbReference>
<sequence>MLIIASILDIARLAGVSKTTVSKVLNHQYGVHEETRKKVWQAAAELHYTPNIAARALVTSKTGVIGVVYDSFKSPIYNELAGQLESQAQKLGIHLVFCSCNQQQASKLHYIQYFMGGAADGVILFGSAEDDDPVIERLMAVKFPFVVIEHRYDQLQVPNVLVDNVGGAKQAVQYLYKLGHRHIAHVTGNLRHQVAVDRYNGFKEAMQTLGLEPASDDFIHTDGSIGCGQLAAQALLERKERPTALFVFNDLIAYEMIDELHRAGLRIPEDMSVIGFDHLVGLLSFKPGIHNLTSISQPLEKMAHAAMDMIMSVVSGQMPEPISQQFKPVLQEGGTCQKRELHS</sequence>
<keyword evidence="3" id="KW-0804">Transcription</keyword>
<dbReference type="GO" id="GO:0003700">
    <property type="term" value="F:DNA-binding transcription factor activity"/>
    <property type="evidence" value="ECO:0007669"/>
    <property type="project" value="TreeGrafter"/>
</dbReference>
<dbReference type="PROSITE" id="PS00356">
    <property type="entry name" value="HTH_LACI_1"/>
    <property type="match status" value="1"/>
</dbReference>
<keyword evidence="6" id="KW-1185">Reference proteome</keyword>
<proteinExistence type="predicted"/>
<dbReference type="AlphaFoldDB" id="A0A919XR45"/>
<comment type="caution">
    <text evidence="5">The sequence shown here is derived from an EMBL/GenBank/DDBJ whole genome shotgun (WGS) entry which is preliminary data.</text>
</comment>
<evidence type="ECO:0000256" key="2">
    <source>
        <dbReference type="ARBA" id="ARBA00023125"/>
    </source>
</evidence>
<dbReference type="GO" id="GO:0000976">
    <property type="term" value="F:transcription cis-regulatory region binding"/>
    <property type="evidence" value="ECO:0007669"/>
    <property type="project" value="TreeGrafter"/>
</dbReference>
<reference evidence="5 6" key="1">
    <citation type="submission" date="2021-03" db="EMBL/GenBank/DDBJ databases">
        <title>Antimicrobial resistance genes in bacteria isolated from Japanese honey, and their potential for conferring macrolide and lincosamide resistance in the American foulbrood pathogen Paenibacillus larvae.</title>
        <authorList>
            <person name="Okamoto M."/>
            <person name="Kumagai M."/>
            <person name="Kanamori H."/>
            <person name="Takamatsu D."/>
        </authorList>
    </citation>
    <scope>NUCLEOTIDE SEQUENCE [LARGE SCALE GENOMIC DNA]</scope>
    <source>
        <strain evidence="5 6">J41TS12</strain>
    </source>
</reference>
<keyword evidence="1" id="KW-0805">Transcription regulation</keyword>
<evidence type="ECO:0000256" key="1">
    <source>
        <dbReference type="ARBA" id="ARBA00023015"/>
    </source>
</evidence>
<dbReference type="EMBL" id="BORR01000008">
    <property type="protein sequence ID" value="GIO37697.1"/>
    <property type="molecule type" value="Genomic_DNA"/>
</dbReference>
<dbReference type="SMART" id="SM00354">
    <property type="entry name" value="HTH_LACI"/>
    <property type="match status" value="1"/>
</dbReference>
<dbReference type="InterPro" id="IPR010982">
    <property type="entry name" value="Lambda_DNA-bd_dom_sf"/>
</dbReference>
<dbReference type="SUPFAM" id="SSF47413">
    <property type="entry name" value="lambda repressor-like DNA-binding domains"/>
    <property type="match status" value="1"/>
</dbReference>
<dbReference type="Gene3D" id="3.40.50.2300">
    <property type="match status" value="2"/>
</dbReference>
<keyword evidence="2" id="KW-0238">DNA-binding</keyword>
<accession>A0A919XR45</accession>
<dbReference type="PRINTS" id="PR00036">
    <property type="entry name" value="HTHLACI"/>
</dbReference>
<dbReference type="PANTHER" id="PTHR30146">
    <property type="entry name" value="LACI-RELATED TRANSCRIPTIONAL REPRESSOR"/>
    <property type="match status" value="1"/>
</dbReference>
<gene>
    <name evidence="5" type="ORF">J41TS12_25580</name>
</gene>
<evidence type="ECO:0000259" key="4">
    <source>
        <dbReference type="PROSITE" id="PS50932"/>
    </source>
</evidence>
<dbReference type="Gene3D" id="1.10.260.40">
    <property type="entry name" value="lambda repressor-like DNA-binding domains"/>
    <property type="match status" value="1"/>
</dbReference>
<dbReference type="PROSITE" id="PS50932">
    <property type="entry name" value="HTH_LACI_2"/>
    <property type="match status" value="1"/>
</dbReference>
<evidence type="ECO:0000313" key="5">
    <source>
        <dbReference type="EMBL" id="GIO37697.1"/>
    </source>
</evidence>